<dbReference type="Pfam" id="PF14353">
    <property type="entry name" value="CpXC"/>
    <property type="match status" value="1"/>
</dbReference>
<reference evidence="2" key="1">
    <citation type="submission" date="2020-10" db="EMBL/GenBank/DDBJ databases">
        <authorList>
            <person name="Gilroy R."/>
        </authorList>
    </citation>
    <scope>NUCLEOTIDE SEQUENCE</scope>
    <source>
        <strain evidence="2">20514</strain>
    </source>
</reference>
<dbReference type="EMBL" id="JADIMQ010000118">
    <property type="protein sequence ID" value="MBO8449289.1"/>
    <property type="molecule type" value="Genomic_DNA"/>
</dbReference>
<name>A0A9D9EQ99_9BACT</name>
<evidence type="ECO:0000313" key="3">
    <source>
        <dbReference type="Proteomes" id="UP000810252"/>
    </source>
</evidence>
<reference evidence="2" key="2">
    <citation type="journal article" date="2021" name="PeerJ">
        <title>Extensive microbial diversity within the chicken gut microbiome revealed by metagenomics and culture.</title>
        <authorList>
            <person name="Gilroy R."/>
            <person name="Ravi A."/>
            <person name="Getino M."/>
            <person name="Pursley I."/>
            <person name="Horton D.L."/>
            <person name="Alikhan N.F."/>
            <person name="Baker D."/>
            <person name="Gharbi K."/>
            <person name="Hall N."/>
            <person name="Watson M."/>
            <person name="Adriaenssens E.M."/>
            <person name="Foster-Nyarko E."/>
            <person name="Jarju S."/>
            <person name="Secka A."/>
            <person name="Antonio M."/>
            <person name="Oren A."/>
            <person name="Chaudhuri R.R."/>
            <person name="La Ragione R."/>
            <person name="Hildebrand F."/>
            <person name="Pallen M.J."/>
        </authorList>
    </citation>
    <scope>NUCLEOTIDE SEQUENCE</scope>
    <source>
        <strain evidence="2">20514</strain>
    </source>
</reference>
<dbReference type="Proteomes" id="UP000810252">
    <property type="component" value="Unassembled WGS sequence"/>
</dbReference>
<comment type="caution">
    <text evidence="2">The sequence shown here is derived from an EMBL/GenBank/DDBJ whole genome shotgun (WGS) entry which is preliminary data.</text>
</comment>
<feature type="domain" description="CpXC" evidence="1">
    <location>
        <begin position="11"/>
        <end position="129"/>
    </location>
</feature>
<gene>
    <name evidence="2" type="ORF">IAC29_08470</name>
</gene>
<accession>A0A9D9EQ99</accession>
<evidence type="ECO:0000313" key="2">
    <source>
        <dbReference type="EMBL" id="MBO8449289.1"/>
    </source>
</evidence>
<organism evidence="2 3">
    <name type="scientific">Candidatus Cryptobacteroides merdigallinarum</name>
    <dbReference type="NCBI Taxonomy" id="2840770"/>
    <lineage>
        <taxon>Bacteria</taxon>
        <taxon>Pseudomonadati</taxon>
        <taxon>Bacteroidota</taxon>
        <taxon>Bacteroidia</taxon>
        <taxon>Bacteroidales</taxon>
        <taxon>Candidatus Cryptobacteroides</taxon>
    </lineage>
</organism>
<protein>
    <submittedName>
        <fullName evidence="2">CpXC domain-containing protein</fullName>
    </submittedName>
</protein>
<sequence>MSITAEALAPCSKCGEKSRIKIYRSINISEDPELKEKIRNGSLFVWECPHCHQANLAKYECLYHDPENRIMVWLVPSGNFSESQMQAISNHTKAMGGYRLRMVGDVGAMMEKILIFDEGLDDMAIEMCKYVTRMEMMSRDRAAAETMAETPIHFHRTEEKDGVKYIVFIYPSGGRMMSLDVGFNVYEDSLGIIGRNPDIIPQGSFLKIDSDWISSVLK</sequence>
<dbReference type="AlphaFoldDB" id="A0A9D9EQ99"/>
<proteinExistence type="predicted"/>
<evidence type="ECO:0000259" key="1">
    <source>
        <dbReference type="Pfam" id="PF14353"/>
    </source>
</evidence>
<dbReference type="InterPro" id="IPR025682">
    <property type="entry name" value="CpXC_dom"/>
</dbReference>